<evidence type="ECO:0000313" key="2">
    <source>
        <dbReference type="Proteomes" id="UP000194153"/>
    </source>
</evidence>
<evidence type="ECO:0000313" key="1">
    <source>
        <dbReference type="EMBL" id="GAW65947.1"/>
    </source>
</evidence>
<gene>
    <name evidence="1" type="ORF">GPEL0_01f1073</name>
</gene>
<name>A0ABQ0MFR4_9BACT</name>
<sequence length="473" mass="52486">MFPFRELIPRWRENMREAESVLKVAAPVLAMGKTSAYGGLGRRPNSCFSSALVSRGRTLISMALLFFLTLSTPCAVCVRADDSSSIYHTPLAGEAGEVVFMGEKVTIPPLDRSDMTSITLGASLLTPQQGGTTALPVAVFYHRRIKDDFRARYTVSLFVNELEYDRNLGGVELVTHFENYTLPVQQSEVLQGSEMKGTSLYWGTLLGSVGVGWRIPVHPLEVDNDLRLQLLGRVGYFYAKSGSDTAADLSVPNDTMLYGARGRVHYDTMRRNLLELPHKGFAAGGDLDFMHRDRWRDQTATTTLDGNRDYLQLSGYLVGAAGIPGRSERDRLIYCAYAGHTFNNNGDRFNAFRLNGASFPSEADDVVRPHYTGIIYDNIPVTSYATVSAGYRRELTFFLYLSLYGSYIWADRATVEGASRVAFHGKEGGAGTITLDSAFLWDSSFYLAYTWESGMIRNGRSGGGYTVMWNKLF</sequence>
<keyword evidence="2" id="KW-1185">Reference proteome</keyword>
<proteinExistence type="predicted"/>
<accession>A0ABQ0MFR4</accession>
<reference evidence="1 2" key="1">
    <citation type="submission" date="2017-04" db="EMBL/GenBank/DDBJ databases">
        <authorList>
            <consortium name="Geobacter pelophilus Genome Sequencing"/>
            <person name="Aoyagi T."/>
            <person name="Koike H."/>
            <person name="Hori T."/>
        </authorList>
    </citation>
    <scope>NUCLEOTIDE SEQUENCE [LARGE SCALE GENOMIC DNA]</scope>
    <source>
        <strain evidence="1 2">Drf2</strain>
    </source>
</reference>
<dbReference type="EMBL" id="BDQG01000001">
    <property type="protein sequence ID" value="GAW65947.1"/>
    <property type="molecule type" value="Genomic_DNA"/>
</dbReference>
<protein>
    <submittedName>
        <fullName evidence="1">Porin</fullName>
    </submittedName>
</protein>
<organism evidence="1 2">
    <name type="scientific">Geoanaerobacter pelophilus</name>
    <dbReference type="NCBI Taxonomy" id="60036"/>
    <lineage>
        <taxon>Bacteria</taxon>
        <taxon>Pseudomonadati</taxon>
        <taxon>Thermodesulfobacteriota</taxon>
        <taxon>Desulfuromonadia</taxon>
        <taxon>Geobacterales</taxon>
        <taxon>Geobacteraceae</taxon>
        <taxon>Geoanaerobacter</taxon>
    </lineage>
</organism>
<comment type="caution">
    <text evidence="1">The sequence shown here is derived from an EMBL/GenBank/DDBJ whole genome shotgun (WGS) entry which is preliminary data.</text>
</comment>
<reference evidence="2" key="2">
    <citation type="submission" date="2017-05" db="EMBL/GenBank/DDBJ databases">
        <title>Draft genome sequence of Geobacter pelophilus, a iron(III)-reducing bacteria.</title>
        <authorList>
            <person name="Aoyagi T."/>
            <person name="Koike H."/>
            <person name="Morita T."/>
            <person name="Sato Y."/>
            <person name="Habe H."/>
            <person name="Hori T."/>
        </authorList>
    </citation>
    <scope>NUCLEOTIDE SEQUENCE [LARGE SCALE GENOMIC DNA]</scope>
    <source>
        <strain evidence="2">Drf2</strain>
    </source>
</reference>
<dbReference type="Proteomes" id="UP000194153">
    <property type="component" value="Unassembled WGS sequence"/>
</dbReference>